<accession>H9ABN5</accession>
<evidence type="ECO:0000313" key="2">
    <source>
        <dbReference type="Proteomes" id="UP000007572"/>
    </source>
</evidence>
<protein>
    <submittedName>
        <fullName evidence="1">ORF6</fullName>
    </submittedName>
</protein>
<name>H9ABN5_9VIRU</name>
<gene>
    <name evidence="1" type="primary">ORF6</name>
</gene>
<keyword evidence="2" id="KW-1185">Reference proteome</keyword>
<proteinExistence type="predicted"/>
<dbReference type="KEGG" id="vg:11948264"/>
<dbReference type="RefSeq" id="YP_005454278.1">
    <property type="nucleotide sequence ID" value="NC_017088.1"/>
</dbReference>
<dbReference type="InterPro" id="IPR058715">
    <property type="entry name" value="PDDEXK_nuclease-rel"/>
</dbReference>
<organism evidence="1 2">
    <name type="scientific">Halorubrum pleomorphic virus 3</name>
    <dbReference type="NCBI Taxonomy" id="1156720"/>
    <lineage>
        <taxon>Viruses</taxon>
        <taxon>Monodnaviria</taxon>
        <taxon>Trapavirae</taxon>
        <taxon>Saleviricota</taxon>
        <taxon>Huolimaviricetes</taxon>
        <taxon>Haloruvirales</taxon>
        <taxon>Pleolipoviridae</taxon>
        <taxon>Betapleolipovirus</taxon>
        <taxon>Betapleolipovirus kalvoae</taxon>
        <taxon>Betapleolipovirus HRPV3</taxon>
    </lineage>
</organism>
<dbReference type="Pfam" id="PF25941">
    <property type="entry name" value="PDDEXK_16"/>
    <property type="match status" value="1"/>
</dbReference>
<evidence type="ECO:0000313" key="1">
    <source>
        <dbReference type="EMBL" id="AFD04005.1"/>
    </source>
</evidence>
<sequence length="131" mass="14473">MPSHRANAHGTACEYHLADKYGVRLKDGDGTRIDTSWFDGLKDGTPWEFKATARRHADGNPGNFKIYKKYHGKLQSNGGRYGFAVYRVRGTGTQVLGTKTVAASRLPTVRWHGGGSHRDTQQAKIPISAIF</sequence>
<reference evidence="1 2" key="1">
    <citation type="journal article" date="2012" name="Nucleic Acids Res.">
        <title>Related haloarchaeal pleomorphic viruses contain different genome types.</title>
        <authorList>
            <person name="Sencilo A."/>
            <person name="Paulin L."/>
            <person name="Kellner S."/>
            <person name="Helm M."/>
            <person name="Roine E."/>
        </authorList>
    </citation>
    <scope>NUCLEOTIDE SEQUENCE [LARGE SCALE GENOMIC DNA]</scope>
</reference>
<dbReference type="EMBL" id="JN882265">
    <property type="protein sequence ID" value="AFD04005.1"/>
    <property type="molecule type" value="Genomic_DNA"/>
</dbReference>
<dbReference type="Proteomes" id="UP000007572">
    <property type="component" value="Segment"/>
</dbReference>
<dbReference type="GeneID" id="11948264"/>